<reference evidence="2 3" key="2">
    <citation type="journal article" date="2013" name="Plant Cell Physiol.">
        <title>Rice Annotation Project Database (RAP-DB): an integrative and interactive database for rice genomics.</title>
        <authorList>
            <person name="Sakai H."/>
            <person name="Lee S.S."/>
            <person name="Tanaka T."/>
            <person name="Numa H."/>
            <person name="Kim J."/>
            <person name="Kawahara Y."/>
            <person name="Wakimoto H."/>
            <person name="Yang C.C."/>
            <person name="Iwamoto M."/>
            <person name="Abe T."/>
            <person name="Yamada Y."/>
            <person name="Muto A."/>
            <person name="Inokuchi H."/>
            <person name="Ikemura T."/>
            <person name="Matsumoto T."/>
            <person name="Sasaki T."/>
            <person name="Itoh T."/>
        </authorList>
    </citation>
    <scope>NUCLEOTIDE SEQUENCE [LARGE SCALE GENOMIC DNA]</scope>
    <source>
        <strain evidence="3">cv. Nipponbare</strain>
    </source>
</reference>
<evidence type="ECO:0000256" key="1">
    <source>
        <dbReference type="SAM" id="MobiDB-lite"/>
    </source>
</evidence>
<evidence type="ECO:0000313" key="3">
    <source>
        <dbReference type="Proteomes" id="UP000059680"/>
    </source>
</evidence>
<proteinExistence type="predicted"/>
<name>A0A0P0VM93_ORYSJ</name>
<dbReference type="EMBL" id="AP014958">
    <property type="protein sequence ID" value="BAS79988.1"/>
    <property type="molecule type" value="Genomic_DNA"/>
</dbReference>
<sequence>MKNYNMMPLEHDSEKTRSKSKQIDLHNSTSSSRSRRSPTIAFIPDRPPQPSRSPAQVKGRRRGGGVLAGGGTEAEAAAAARWVGGRRRRRRSGWRLEAEGGGDTGACAVEAGGRGRKWRGGDGAAEAERR</sequence>
<evidence type="ECO:0000313" key="2">
    <source>
        <dbReference type="EMBL" id="BAS79988.1"/>
    </source>
</evidence>
<dbReference type="SMR" id="A0A0P0VM93"/>
<feature type="compositionally biased region" description="Basic residues" evidence="1">
    <location>
        <begin position="84"/>
        <end position="93"/>
    </location>
</feature>
<organism evidence="2 3">
    <name type="scientific">Oryza sativa subsp. japonica</name>
    <name type="common">Rice</name>
    <dbReference type="NCBI Taxonomy" id="39947"/>
    <lineage>
        <taxon>Eukaryota</taxon>
        <taxon>Viridiplantae</taxon>
        <taxon>Streptophyta</taxon>
        <taxon>Embryophyta</taxon>
        <taxon>Tracheophyta</taxon>
        <taxon>Spermatophyta</taxon>
        <taxon>Magnoliopsida</taxon>
        <taxon>Liliopsida</taxon>
        <taxon>Poales</taxon>
        <taxon>Poaceae</taxon>
        <taxon>BOP clade</taxon>
        <taxon>Oryzoideae</taxon>
        <taxon>Oryzeae</taxon>
        <taxon>Oryzinae</taxon>
        <taxon>Oryza</taxon>
        <taxon>Oryza sativa</taxon>
    </lineage>
</organism>
<dbReference type="InParanoid" id="A0A0P0VM93"/>
<dbReference type="Proteomes" id="UP000059680">
    <property type="component" value="Chromosome 2"/>
</dbReference>
<dbReference type="PaxDb" id="39947-A0A0P0VM93"/>
<feature type="compositionally biased region" description="Low complexity" evidence="1">
    <location>
        <begin position="73"/>
        <end position="83"/>
    </location>
</feature>
<gene>
    <name evidence="2" type="ordered locus">Os02g0640900</name>
    <name evidence="2" type="ORF">OSNPB_020640900</name>
</gene>
<accession>A0A0P0VM93</accession>
<feature type="region of interest" description="Disordered" evidence="1">
    <location>
        <begin position="1"/>
        <end position="130"/>
    </location>
</feature>
<dbReference type="AlphaFoldDB" id="A0A0P0VM93"/>
<feature type="compositionally biased region" description="Basic and acidic residues" evidence="1">
    <location>
        <begin position="9"/>
        <end position="24"/>
    </location>
</feature>
<protein>
    <submittedName>
        <fullName evidence="2">Os02g0640900 protein</fullName>
    </submittedName>
</protein>
<reference evidence="3" key="1">
    <citation type="journal article" date="2005" name="Nature">
        <title>The map-based sequence of the rice genome.</title>
        <authorList>
            <consortium name="International rice genome sequencing project (IRGSP)"/>
            <person name="Matsumoto T."/>
            <person name="Wu J."/>
            <person name="Kanamori H."/>
            <person name="Katayose Y."/>
            <person name="Fujisawa M."/>
            <person name="Namiki N."/>
            <person name="Mizuno H."/>
            <person name="Yamamoto K."/>
            <person name="Antonio B.A."/>
            <person name="Baba T."/>
            <person name="Sakata K."/>
            <person name="Nagamura Y."/>
            <person name="Aoki H."/>
            <person name="Arikawa K."/>
            <person name="Arita K."/>
            <person name="Bito T."/>
            <person name="Chiden Y."/>
            <person name="Fujitsuka N."/>
            <person name="Fukunaka R."/>
            <person name="Hamada M."/>
            <person name="Harada C."/>
            <person name="Hayashi A."/>
            <person name="Hijishita S."/>
            <person name="Honda M."/>
            <person name="Hosokawa S."/>
            <person name="Ichikawa Y."/>
            <person name="Idonuma A."/>
            <person name="Iijima M."/>
            <person name="Ikeda M."/>
            <person name="Ikeno M."/>
            <person name="Ito K."/>
            <person name="Ito S."/>
            <person name="Ito T."/>
            <person name="Ito Y."/>
            <person name="Ito Y."/>
            <person name="Iwabuchi A."/>
            <person name="Kamiya K."/>
            <person name="Karasawa W."/>
            <person name="Kurita K."/>
            <person name="Katagiri S."/>
            <person name="Kikuta A."/>
            <person name="Kobayashi H."/>
            <person name="Kobayashi N."/>
            <person name="Machita K."/>
            <person name="Maehara T."/>
            <person name="Masukawa M."/>
            <person name="Mizubayashi T."/>
            <person name="Mukai Y."/>
            <person name="Nagasaki H."/>
            <person name="Nagata Y."/>
            <person name="Naito S."/>
            <person name="Nakashima M."/>
            <person name="Nakama Y."/>
            <person name="Nakamichi Y."/>
            <person name="Nakamura M."/>
            <person name="Meguro A."/>
            <person name="Negishi M."/>
            <person name="Ohta I."/>
            <person name="Ohta T."/>
            <person name="Okamoto M."/>
            <person name="Ono N."/>
            <person name="Saji S."/>
            <person name="Sakaguchi M."/>
            <person name="Sakai K."/>
            <person name="Shibata M."/>
            <person name="Shimokawa T."/>
            <person name="Song J."/>
            <person name="Takazaki Y."/>
            <person name="Terasawa K."/>
            <person name="Tsugane M."/>
            <person name="Tsuji K."/>
            <person name="Ueda S."/>
            <person name="Waki K."/>
            <person name="Yamagata H."/>
            <person name="Yamamoto M."/>
            <person name="Yamamoto S."/>
            <person name="Yamane H."/>
            <person name="Yoshiki S."/>
            <person name="Yoshihara R."/>
            <person name="Yukawa K."/>
            <person name="Zhong H."/>
            <person name="Yano M."/>
            <person name="Yuan Q."/>
            <person name="Ouyang S."/>
            <person name="Liu J."/>
            <person name="Jones K.M."/>
            <person name="Gansberger K."/>
            <person name="Moffat K."/>
            <person name="Hill J."/>
            <person name="Bera J."/>
            <person name="Fadrosh D."/>
            <person name="Jin S."/>
            <person name="Johri S."/>
            <person name="Kim M."/>
            <person name="Overton L."/>
            <person name="Reardon M."/>
            <person name="Tsitrin T."/>
            <person name="Vuong H."/>
            <person name="Weaver B."/>
            <person name="Ciecko A."/>
            <person name="Tallon L."/>
            <person name="Jackson J."/>
            <person name="Pai G."/>
            <person name="Aken S.V."/>
            <person name="Utterback T."/>
            <person name="Reidmuller S."/>
            <person name="Feldblyum T."/>
            <person name="Hsiao J."/>
            <person name="Zismann V."/>
            <person name="Iobst S."/>
            <person name="de Vazeille A.R."/>
            <person name="Buell C.R."/>
            <person name="Ying K."/>
            <person name="Li Y."/>
            <person name="Lu T."/>
            <person name="Huang Y."/>
            <person name="Zhao Q."/>
            <person name="Feng Q."/>
            <person name="Zhang L."/>
            <person name="Zhu J."/>
            <person name="Weng Q."/>
            <person name="Mu J."/>
            <person name="Lu Y."/>
            <person name="Fan D."/>
            <person name="Liu Y."/>
            <person name="Guan J."/>
            <person name="Zhang Y."/>
            <person name="Yu S."/>
            <person name="Liu X."/>
            <person name="Zhang Y."/>
            <person name="Hong G."/>
            <person name="Han B."/>
            <person name="Choisne N."/>
            <person name="Demange N."/>
            <person name="Orjeda G."/>
            <person name="Samain S."/>
            <person name="Cattolico L."/>
            <person name="Pelletier E."/>
            <person name="Couloux A."/>
            <person name="Segurens B."/>
            <person name="Wincker P."/>
            <person name="D'Hont A."/>
            <person name="Scarpelli C."/>
            <person name="Weissenbach J."/>
            <person name="Salanoubat M."/>
            <person name="Quetier F."/>
            <person name="Yu Y."/>
            <person name="Kim H.R."/>
            <person name="Rambo T."/>
            <person name="Currie J."/>
            <person name="Collura K."/>
            <person name="Luo M."/>
            <person name="Yang T."/>
            <person name="Ammiraju J.S.S."/>
            <person name="Engler F."/>
            <person name="Soderlund C."/>
            <person name="Wing R.A."/>
            <person name="Palmer L.E."/>
            <person name="de la Bastide M."/>
            <person name="Spiegel L."/>
            <person name="Nascimento L."/>
            <person name="Zutavern T."/>
            <person name="O'Shaughnessy A."/>
            <person name="Dike S."/>
            <person name="Dedhia N."/>
            <person name="Preston R."/>
            <person name="Balija V."/>
            <person name="McCombie W.R."/>
            <person name="Chow T."/>
            <person name="Chen H."/>
            <person name="Chung M."/>
            <person name="Chen C."/>
            <person name="Shaw J."/>
            <person name="Wu H."/>
            <person name="Hsiao K."/>
            <person name="Chao Y."/>
            <person name="Chu M."/>
            <person name="Cheng C."/>
            <person name="Hour A."/>
            <person name="Lee P."/>
            <person name="Lin S."/>
            <person name="Lin Y."/>
            <person name="Liou J."/>
            <person name="Liu S."/>
            <person name="Hsing Y."/>
            <person name="Raghuvanshi S."/>
            <person name="Mohanty A."/>
            <person name="Bharti A.K."/>
            <person name="Gaur A."/>
            <person name="Gupta V."/>
            <person name="Kumar D."/>
            <person name="Ravi V."/>
            <person name="Vij S."/>
            <person name="Kapur A."/>
            <person name="Khurana P."/>
            <person name="Khurana P."/>
            <person name="Khurana J.P."/>
            <person name="Tyagi A.K."/>
            <person name="Gaikwad K."/>
            <person name="Singh A."/>
            <person name="Dalal V."/>
            <person name="Srivastava S."/>
            <person name="Dixit A."/>
            <person name="Pal A.K."/>
            <person name="Ghazi I.A."/>
            <person name="Yadav M."/>
            <person name="Pandit A."/>
            <person name="Bhargava A."/>
            <person name="Sureshbabu K."/>
            <person name="Batra K."/>
            <person name="Sharma T.R."/>
            <person name="Mohapatra T."/>
            <person name="Singh N.K."/>
            <person name="Messing J."/>
            <person name="Nelson A.B."/>
            <person name="Fuks G."/>
            <person name="Kavchok S."/>
            <person name="Keizer G."/>
            <person name="Linton E."/>
            <person name="Llaca V."/>
            <person name="Song R."/>
            <person name="Tanyolac B."/>
            <person name="Young S."/>
            <person name="Ho-Il K."/>
            <person name="Hahn J.H."/>
            <person name="Sangsakoo G."/>
            <person name="Vanavichit A."/>
            <person name="de Mattos Luiz.A.T."/>
            <person name="Zimmer P.D."/>
            <person name="Malone G."/>
            <person name="Dellagostin O."/>
            <person name="de Oliveira A.C."/>
            <person name="Bevan M."/>
            <person name="Bancroft I."/>
            <person name="Minx P."/>
            <person name="Cordum H."/>
            <person name="Wilson R."/>
            <person name="Cheng Z."/>
            <person name="Jin W."/>
            <person name="Jiang J."/>
            <person name="Leong S.A."/>
            <person name="Iwama H."/>
            <person name="Gojobori T."/>
            <person name="Itoh T."/>
            <person name="Niimura Y."/>
            <person name="Fujii Y."/>
            <person name="Habara T."/>
            <person name="Sakai H."/>
            <person name="Sato Y."/>
            <person name="Wilson G."/>
            <person name="Kumar K."/>
            <person name="McCouch S."/>
            <person name="Juretic N."/>
            <person name="Hoen D."/>
            <person name="Wright S."/>
            <person name="Bruskiewich R."/>
            <person name="Bureau T."/>
            <person name="Miyao A."/>
            <person name="Hirochika H."/>
            <person name="Nishikawa T."/>
            <person name="Kadowaki K."/>
            <person name="Sugiura M."/>
            <person name="Burr B."/>
            <person name="Sasaki T."/>
        </authorList>
    </citation>
    <scope>NUCLEOTIDE SEQUENCE [LARGE SCALE GENOMIC DNA]</scope>
    <source>
        <strain evidence="3">cv. Nipponbare</strain>
    </source>
</reference>
<keyword evidence="3" id="KW-1185">Reference proteome</keyword>
<reference evidence="2 3" key="3">
    <citation type="journal article" date="2013" name="Rice">
        <title>Improvement of the Oryza sativa Nipponbare reference genome using next generation sequence and optical map data.</title>
        <authorList>
            <person name="Kawahara Y."/>
            <person name="de la Bastide M."/>
            <person name="Hamilton J.P."/>
            <person name="Kanamori H."/>
            <person name="McCombie W.R."/>
            <person name="Ouyang S."/>
            <person name="Schwartz D.C."/>
            <person name="Tanaka T."/>
            <person name="Wu J."/>
            <person name="Zhou S."/>
            <person name="Childs K.L."/>
            <person name="Davidson R.M."/>
            <person name="Lin H."/>
            <person name="Quesada-Ocampo L."/>
            <person name="Vaillancourt B."/>
            <person name="Sakai H."/>
            <person name="Lee S.S."/>
            <person name="Kim J."/>
            <person name="Numa H."/>
            <person name="Itoh T."/>
            <person name="Buell C.R."/>
            <person name="Matsumoto T."/>
        </authorList>
    </citation>
    <scope>NUCLEOTIDE SEQUENCE [LARGE SCALE GENOMIC DNA]</scope>
    <source>
        <strain evidence="3">cv. Nipponbare</strain>
    </source>
</reference>